<dbReference type="InterPro" id="IPR002942">
    <property type="entry name" value="S4_RNA-bd"/>
</dbReference>
<dbReference type="Gene3D" id="3.30.70.1560">
    <property type="entry name" value="Alpha-L RNA-binding motif"/>
    <property type="match status" value="1"/>
</dbReference>
<feature type="compositionally biased region" description="Low complexity" evidence="6">
    <location>
        <begin position="257"/>
        <end position="278"/>
    </location>
</feature>
<dbReference type="PANTHER" id="PTHR47683:SF2">
    <property type="entry name" value="RNA-BINDING S4 DOMAIN-CONTAINING PROTEIN"/>
    <property type="match status" value="1"/>
</dbReference>
<name>A0A2M9C0S8_9MICO</name>
<gene>
    <name evidence="8" type="ORF">CLV54_1573</name>
</gene>
<proteinExistence type="inferred from homology"/>
<evidence type="ECO:0000256" key="1">
    <source>
        <dbReference type="ARBA" id="ARBA00000073"/>
    </source>
</evidence>
<dbReference type="EMBL" id="PGFB01000002">
    <property type="protein sequence ID" value="PJJ63892.1"/>
    <property type="molecule type" value="Genomic_DNA"/>
</dbReference>
<evidence type="ECO:0000256" key="4">
    <source>
        <dbReference type="PROSITE-ProRule" id="PRU00182"/>
    </source>
</evidence>
<comment type="caution">
    <text evidence="8">The sequence shown here is derived from an EMBL/GenBank/DDBJ whole genome shotgun (WGS) entry which is preliminary data.</text>
</comment>
<dbReference type="SUPFAM" id="SSF55120">
    <property type="entry name" value="Pseudouridine synthase"/>
    <property type="match status" value="1"/>
</dbReference>
<comment type="similarity">
    <text evidence="2 5">Belongs to the pseudouridine synthase RsuA family.</text>
</comment>
<keyword evidence="9" id="KW-1185">Reference proteome</keyword>
<dbReference type="SUPFAM" id="SSF55174">
    <property type="entry name" value="Alpha-L RNA-binding motif"/>
    <property type="match status" value="1"/>
</dbReference>
<keyword evidence="4" id="KW-0694">RNA-binding</keyword>
<dbReference type="Pfam" id="PF01479">
    <property type="entry name" value="S4"/>
    <property type="match status" value="1"/>
</dbReference>
<dbReference type="Gene3D" id="3.10.290.10">
    <property type="entry name" value="RNA-binding S4 domain"/>
    <property type="match status" value="1"/>
</dbReference>
<dbReference type="GO" id="GO:0120159">
    <property type="term" value="F:rRNA pseudouridine synthase activity"/>
    <property type="evidence" value="ECO:0007669"/>
    <property type="project" value="UniProtKB-ARBA"/>
</dbReference>
<dbReference type="InterPro" id="IPR020094">
    <property type="entry name" value="TruA/RsuA/RluB/E/F_N"/>
</dbReference>
<feature type="region of interest" description="Disordered" evidence="6">
    <location>
        <begin position="257"/>
        <end position="289"/>
    </location>
</feature>
<dbReference type="SMART" id="SM00363">
    <property type="entry name" value="S4"/>
    <property type="match status" value="1"/>
</dbReference>
<protein>
    <recommendedName>
        <fullName evidence="5">Pseudouridine synthase</fullName>
        <ecNumber evidence="5">5.4.99.-</ecNumber>
    </recommendedName>
</protein>
<evidence type="ECO:0000259" key="7">
    <source>
        <dbReference type="SMART" id="SM00363"/>
    </source>
</evidence>
<dbReference type="PROSITE" id="PS50889">
    <property type="entry name" value="S4"/>
    <property type="match status" value="1"/>
</dbReference>
<dbReference type="InterPro" id="IPR018496">
    <property type="entry name" value="PsdUridine_synth_RsuA/RluB_CS"/>
</dbReference>
<dbReference type="GO" id="GO:0003723">
    <property type="term" value="F:RNA binding"/>
    <property type="evidence" value="ECO:0007669"/>
    <property type="project" value="UniProtKB-KW"/>
</dbReference>
<dbReference type="FunFam" id="3.10.290.10:FF:000003">
    <property type="entry name" value="Pseudouridine synthase"/>
    <property type="match status" value="1"/>
</dbReference>
<organism evidence="8 9">
    <name type="scientific">Compostimonas suwonensis</name>
    <dbReference type="NCBI Taxonomy" id="1048394"/>
    <lineage>
        <taxon>Bacteria</taxon>
        <taxon>Bacillati</taxon>
        <taxon>Actinomycetota</taxon>
        <taxon>Actinomycetes</taxon>
        <taxon>Micrococcales</taxon>
        <taxon>Microbacteriaceae</taxon>
        <taxon>Compostimonas</taxon>
    </lineage>
</organism>
<accession>A0A2M9C0S8</accession>
<dbReference type="PROSITE" id="PS01149">
    <property type="entry name" value="PSI_RSU"/>
    <property type="match status" value="1"/>
</dbReference>
<reference evidence="8 9" key="1">
    <citation type="submission" date="2017-11" db="EMBL/GenBank/DDBJ databases">
        <title>Genomic Encyclopedia of Archaeal and Bacterial Type Strains, Phase II (KMG-II): From Individual Species to Whole Genera.</title>
        <authorList>
            <person name="Goeker M."/>
        </authorList>
    </citation>
    <scope>NUCLEOTIDE SEQUENCE [LARGE SCALE GENOMIC DNA]</scope>
    <source>
        <strain evidence="8 9">DSM 25625</strain>
    </source>
</reference>
<evidence type="ECO:0000256" key="5">
    <source>
        <dbReference type="RuleBase" id="RU003887"/>
    </source>
</evidence>
<dbReference type="GO" id="GO:0000455">
    <property type="term" value="P:enzyme-directed rRNA pseudouridine synthesis"/>
    <property type="evidence" value="ECO:0007669"/>
    <property type="project" value="UniProtKB-ARBA"/>
</dbReference>
<dbReference type="Gene3D" id="3.30.70.580">
    <property type="entry name" value="Pseudouridine synthase I, catalytic domain, N-terminal subdomain"/>
    <property type="match status" value="1"/>
</dbReference>
<evidence type="ECO:0000256" key="6">
    <source>
        <dbReference type="SAM" id="MobiDB-lite"/>
    </source>
</evidence>
<sequence length="289" mass="30840">MTTDNKPLWEPAPEPDGVRLQKVMAAAGVASRRVSEQLIAAGRVQVNGTIVKEPGRRIDPDNDLVAVDGQAVQLDTSRRYVMLNKPVGVVSSLSDERGRPDLRRFTREFEERLFNVGRLDAETSGLLILTNDGELAHVLAHPSFGVMKTYIAKVEGRMSAQTVAKLLAGFDLDDGPIHADKARVLPGSSATESLVEITLHSGRNRIVRRMLAAVGHPVVELVRRQFGPLHLGTLQSGATRELSKAELGELLTLSRTGAEQTAAADRATTAAAATTTPAGGAGGSAEEDE</sequence>
<dbReference type="CDD" id="cd00165">
    <property type="entry name" value="S4"/>
    <property type="match status" value="1"/>
</dbReference>
<dbReference type="InterPro" id="IPR000748">
    <property type="entry name" value="PsdUridine_synth_RsuA/RluB/E/F"/>
</dbReference>
<evidence type="ECO:0000313" key="8">
    <source>
        <dbReference type="EMBL" id="PJJ63892.1"/>
    </source>
</evidence>
<dbReference type="NCBIfam" id="TIGR00093">
    <property type="entry name" value="pseudouridine synthase"/>
    <property type="match status" value="1"/>
</dbReference>
<comment type="catalytic activity">
    <reaction evidence="1">
        <text>a uridine in RNA = a pseudouridine in RNA</text>
        <dbReference type="Rhea" id="RHEA:48348"/>
        <dbReference type="Rhea" id="RHEA-COMP:12068"/>
        <dbReference type="Rhea" id="RHEA-COMP:12069"/>
        <dbReference type="ChEBI" id="CHEBI:65314"/>
        <dbReference type="ChEBI" id="CHEBI:65315"/>
    </reaction>
</comment>
<keyword evidence="3 5" id="KW-0413">Isomerase</keyword>
<evidence type="ECO:0000313" key="9">
    <source>
        <dbReference type="Proteomes" id="UP000230161"/>
    </source>
</evidence>
<dbReference type="CDD" id="cd02870">
    <property type="entry name" value="PseudoU_synth_RsuA_like"/>
    <property type="match status" value="1"/>
</dbReference>
<evidence type="ECO:0000256" key="2">
    <source>
        <dbReference type="ARBA" id="ARBA00008348"/>
    </source>
</evidence>
<dbReference type="InterPro" id="IPR050343">
    <property type="entry name" value="RsuA_PseudoU_synthase"/>
</dbReference>
<dbReference type="EC" id="5.4.99.-" evidence="5"/>
<dbReference type="InterPro" id="IPR020103">
    <property type="entry name" value="PsdUridine_synth_cat_dom_sf"/>
</dbReference>
<dbReference type="Proteomes" id="UP000230161">
    <property type="component" value="Unassembled WGS sequence"/>
</dbReference>
<feature type="domain" description="RNA-binding S4" evidence="7">
    <location>
        <begin position="18"/>
        <end position="82"/>
    </location>
</feature>
<dbReference type="PANTHER" id="PTHR47683">
    <property type="entry name" value="PSEUDOURIDINE SYNTHASE FAMILY PROTEIN-RELATED"/>
    <property type="match status" value="1"/>
</dbReference>
<dbReference type="InterPro" id="IPR042092">
    <property type="entry name" value="PsdUridine_s_RsuA/RluB/E/F_cat"/>
</dbReference>
<evidence type="ECO:0000256" key="3">
    <source>
        <dbReference type="ARBA" id="ARBA00023235"/>
    </source>
</evidence>
<dbReference type="InterPro" id="IPR036986">
    <property type="entry name" value="S4_RNA-bd_sf"/>
</dbReference>
<dbReference type="AlphaFoldDB" id="A0A2M9C0S8"/>
<dbReference type="InterPro" id="IPR006145">
    <property type="entry name" value="PsdUridine_synth_RsuA/RluA"/>
</dbReference>
<dbReference type="Pfam" id="PF00849">
    <property type="entry name" value="PseudoU_synth_2"/>
    <property type="match status" value="1"/>
</dbReference>